<dbReference type="STRING" id="1423790.BN53_00820"/>
<evidence type="ECO:0000313" key="7">
    <source>
        <dbReference type="Proteomes" id="UP000009311"/>
    </source>
</evidence>
<dbReference type="AlphaFoldDB" id="I7JXI4"/>
<dbReference type="Pfam" id="PF00633">
    <property type="entry name" value="HHH"/>
    <property type="match status" value="1"/>
</dbReference>
<dbReference type="SUPFAM" id="SSF48150">
    <property type="entry name" value="DNA-glycosylase"/>
    <property type="match status" value="1"/>
</dbReference>
<evidence type="ECO:0000256" key="2">
    <source>
        <dbReference type="ARBA" id="ARBA00022763"/>
    </source>
</evidence>
<evidence type="ECO:0000256" key="5">
    <source>
        <dbReference type="ARBA" id="ARBA00023295"/>
    </source>
</evidence>
<proteinExistence type="inferred from homology"/>
<dbReference type="EMBL" id="CAKD01000009">
    <property type="protein sequence ID" value="CCI84660.1"/>
    <property type="molecule type" value="Genomic_DNA"/>
</dbReference>
<evidence type="ECO:0000256" key="1">
    <source>
        <dbReference type="ARBA" id="ARBA00008343"/>
    </source>
</evidence>
<protein>
    <submittedName>
        <fullName evidence="6">Lactobacillus pasteurii CRBIP 24.76 WGS project CAKD00000000 data, contig 9</fullName>
    </submittedName>
</protein>
<organism evidence="6 7">
    <name type="scientific">Lactobacillus pasteurii DSM 23907 = CRBIP 24.76</name>
    <dbReference type="NCBI Taxonomy" id="1423790"/>
    <lineage>
        <taxon>Bacteria</taxon>
        <taxon>Bacillati</taxon>
        <taxon>Bacillota</taxon>
        <taxon>Bacilli</taxon>
        <taxon>Lactobacillales</taxon>
        <taxon>Lactobacillaceae</taxon>
        <taxon>Lactobacillus</taxon>
    </lineage>
</organism>
<keyword evidence="2" id="KW-0227">DNA damage</keyword>
<dbReference type="InterPro" id="IPR000445">
    <property type="entry name" value="HhH_motif"/>
</dbReference>
<sequence>MMPKDILRKEILSLKGIGPETADVILMYALSKGGFVVDAYWDGHRQLAREGLQGFGRKRPSS</sequence>
<comment type="similarity">
    <text evidence="1">Belongs to the Nth/MutY family.</text>
</comment>
<dbReference type="Gene3D" id="1.10.340.30">
    <property type="entry name" value="Hypothetical protein, domain 2"/>
    <property type="match status" value="1"/>
</dbReference>
<dbReference type="InterPro" id="IPR023170">
    <property type="entry name" value="HhH_base_excis_C"/>
</dbReference>
<keyword evidence="3" id="KW-0378">Hydrolase</keyword>
<dbReference type="Proteomes" id="UP000009311">
    <property type="component" value="Unassembled WGS sequence"/>
</dbReference>
<evidence type="ECO:0000256" key="3">
    <source>
        <dbReference type="ARBA" id="ARBA00022801"/>
    </source>
</evidence>
<accession>I7JXI4</accession>
<dbReference type="GO" id="GO:0006281">
    <property type="term" value="P:DNA repair"/>
    <property type="evidence" value="ECO:0007669"/>
    <property type="project" value="UniProtKB-KW"/>
</dbReference>
<keyword evidence="5" id="KW-0326">Glycosidase</keyword>
<dbReference type="GO" id="GO:0003677">
    <property type="term" value="F:DNA binding"/>
    <property type="evidence" value="ECO:0007669"/>
    <property type="project" value="InterPro"/>
</dbReference>
<reference evidence="6 7" key="1">
    <citation type="submission" date="2012-06" db="EMBL/GenBank/DDBJ databases">
        <title>Draft Genome Sequence of Lactobacillus pasteurii CRBIP 24.76T.</title>
        <authorList>
            <person name="Cousin S."/>
            <person name="Bouchier C."/>
            <person name="Loux V."/>
            <person name="Ma L."/>
            <person name="Creno S."/>
            <person name="Bizet C."/>
            <person name="Clermont D."/>
        </authorList>
    </citation>
    <scope>NUCLEOTIDE SEQUENCE [LARGE SCALE GENOMIC DNA]</scope>
    <source>
        <strain evidence="7">CRBIP 24.76T</strain>
    </source>
</reference>
<dbReference type="GO" id="GO:0016798">
    <property type="term" value="F:hydrolase activity, acting on glycosyl bonds"/>
    <property type="evidence" value="ECO:0007669"/>
    <property type="project" value="UniProtKB-KW"/>
</dbReference>
<gene>
    <name evidence="6" type="ORF">BN53_00820</name>
</gene>
<evidence type="ECO:0000256" key="4">
    <source>
        <dbReference type="ARBA" id="ARBA00023204"/>
    </source>
</evidence>
<dbReference type="InterPro" id="IPR011257">
    <property type="entry name" value="DNA_glycosylase"/>
</dbReference>
<comment type="caution">
    <text evidence="6">The sequence shown here is derived from an EMBL/GenBank/DDBJ whole genome shotgun (WGS) entry which is preliminary data.</text>
</comment>
<dbReference type="GO" id="GO:0140097">
    <property type="term" value="F:catalytic activity, acting on DNA"/>
    <property type="evidence" value="ECO:0007669"/>
    <property type="project" value="UniProtKB-ARBA"/>
</dbReference>
<evidence type="ECO:0000313" key="6">
    <source>
        <dbReference type="EMBL" id="CCI84660.1"/>
    </source>
</evidence>
<keyword evidence="7" id="KW-1185">Reference proteome</keyword>
<dbReference type="Gene3D" id="1.10.1670.10">
    <property type="entry name" value="Helix-hairpin-Helix base-excision DNA repair enzymes (C-terminal)"/>
    <property type="match status" value="1"/>
</dbReference>
<keyword evidence="4" id="KW-0234">DNA repair</keyword>
<name>I7JXI4_9LACO</name>